<evidence type="ECO:0000256" key="17">
    <source>
        <dbReference type="ARBA" id="ARBA00023221"/>
    </source>
</evidence>
<accession>A0A8B7PDH9</accession>
<dbReference type="GO" id="GO:0047598">
    <property type="term" value="F:7-dehydrocholesterol reductase activity"/>
    <property type="evidence" value="ECO:0007669"/>
    <property type="project" value="UniProtKB-EC"/>
</dbReference>
<evidence type="ECO:0000256" key="2">
    <source>
        <dbReference type="ARBA" id="ARBA00004770"/>
    </source>
</evidence>
<comment type="catalytic activity">
    <reaction evidence="22">
        <text>7-dehydrodesmosterol + NADPH + H(+) = desmosterol + NADP(+)</text>
        <dbReference type="Rhea" id="RHEA:46740"/>
        <dbReference type="ChEBI" id="CHEBI:15378"/>
        <dbReference type="ChEBI" id="CHEBI:17737"/>
        <dbReference type="ChEBI" id="CHEBI:27910"/>
        <dbReference type="ChEBI" id="CHEBI:57783"/>
        <dbReference type="ChEBI" id="CHEBI:58349"/>
    </reaction>
    <physiologicalReaction direction="left-to-right" evidence="22">
        <dbReference type="Rhea" id="RHEA:46741"/>
    </physiologicalReaction>
</comment>
<keyword evidence="24" id="KW-1185">Reference proteome</keyword>
<dbReference type="Proteomes" id="UP000694843">
    <property type="component" value="Unplaced"/>
</dbReference>
<dbReference type="Gene3D" id="1.20.120.1630">
    <property type="match status" value="1"/>
</dbReference>
<dbReference type="Pfam" id="PF01222">
    <property type="entry name" value="ERG4_ERG24"/>
    <property type="match status" value="1"/>
</dbReference>
<evidence type="ECO:0000256" key="7">
    <source>
        <dbReference type="ARBA" id="ARBA00022778"/>
    </source>
</evidence>
<evidence type="ECO:0000256" key="23">
    <source>
        <dbReference type="SAM" id="Phobius"/>
    </source>
</evidence>
<keyword evidence="5" id="KW-0153">Cholesterol metabolism</keyword>
<dbReference type="RefSeq" id="XP_018023702.1">
    <property type="nucleotide sequence ID" value="XM_018168213.2"/>
</dbReference>
<keyword evidence="11 23" id="KW-1133">Transmembrane helix</keyword>
<keyword evidence="9" id="KW-0521">NADP</keyword>
<evidence type="ECO:0000256" key="10">
    <source>
        <dbReference type="ARBA" id="ARBA00022955"/>
    </source>
</evidence>
<keyword evidence="7" id="KW-0152">Cholesterol biosynthesis</keyword>
<keyword evidence="13" id="KW-0756">Sterol biosynthesis</keyword>
<proteinExistence type="inferred from homology"/>
<evidence type="ECO:0000256" key="3">
    <source>
        <dbReference type="ARBA" id="ARBA00005402"/>
    </source>
</evidence>
<keyword evidence="4" id="KW-0444">Lipid biosynthesis</keyword>
<evidence type="ECO:0000256" key="15">
    <source>
        <dbReference type="ARBA" id="ARBA00023136"/>
    </source>
</evidence>
<evidence type="ECO:0000256" key="4">
    <source>
        <dbReference type="ARBA" id="ARBA00022516"/>
    </source>
</evidence>
<feature type="transmembrane region" description="Helical" evidence="23">
    <location>
        <begin position="363"/>
        <end position="379"/>
    </location>
</feature>
<feature type="transmembrane region" description="Helical" evidence="23">
    <location>
        <begin position="266"/>
        <end position="286"/>
    </location>
</feature>
<evidence type="ECO:0000256" key="12">
    <source>
        <dbReference type="ARBA" id="ARBA00023002"/>
    </source>
</evidence>
<organism evidence="24 25">
    <name type="scientific">Hyalella azteca</name>
    <name type="common">Amphipod</name>
    <dbReference type="NCBI Taxonomy" id="294128"/>
    <lineage>
        <taxon>Eukaryota</taxon>
        <taxon>Metazoa</taxon>
        <taxon>Ecdysozoa</taxon>
        <taxon>Arthropoda</taxon>
        <taxon>Crustacea</taxon>
        <taxon>Multicrustacea</taxon>
        <taxon>Malacostraca</taxon>
        <taxon>Eumalacostraca</taxon>
        <taxon>Peracarida</taxon>
        <taxon>Amphipoda</taxon>
        <taxon>Senticaudata</taxon>
        <taxon>Talitrida</taxon>
        <taxon>Talitroidea</taxon>
        <taxon>Hyalellidae</taxon>
        <taxon>Hyalella</taxon>
    </lineage>
</organism>
<comment type="pathway">
    <text evidence="2">Steroid biosynthesis; cholesterol biosynthesis.</text>
</comment>
<keyword evidence="17" id="KW-0753">Steroid metabolism</keyword>
<gene>
    <name evidence="25 26" type="primary">LOC108679563</name>
</gene>
<comment type="catalytic activity">
    <reaction evidence="21">
        <text>cholesterol + NADP(+) = 7-dehydrocholesterol + NADPH + H(+)</text>
        <dbReference type="Rhea" id="RHEA:23984"/>
        <dbReference type="ChEBI" id="CHEBI:15378"/>
        <dbReference type="ChEBI" id="CHEBI:16113"/>
        <dbReference type="ChEBI" id="CHEBI:17759"/>
        <dbReference type="ChEBI" id="CHEBI:57783"/>
        <dbReference type="ChEBI" id="CHEBI:58349"/>
        <dbReference type="EC" id="1.3.1.21"/>
    </reaction>
    <physiologicalReaction direction="right-to-left" evidence="21">
        <dbReference type="Rhea" id="RHEA:23986"/>
    </physiologicalReaction>
</comment>
<dbReference type="PANTHER" id="PTHR21257:SF38">
    <property type="entry name" value="7-DEHYDROCHOLESTEROL REDUCTASE"/>
    <property type="match status" value="1"/>
</dbReference>
<keyword evidence="8" id="KW-0256">Endoplasmic reticulum</keyword>
<dbReference type="GO" id="GO:0006695">
    <property type="term" value="P:cholesterol biosynthetic process"/>
    <property type="evidence" value="ECO:0007669"/>
    <property type="project" value="UniProtKB-UniPathway"/>
</dbReference>
<keyword evidence="15 23" id="KW-0472">Membrane</keyword>
<feature type="transmembrane region" description="Helical" evidence="23">
    <location>
        <begin position="174"/>
        <end position="193"/>
    </location>
</feature>
<dbReference type="PANTHER" id="PTHR21257">
    <property type="entry name" value="DELTA(14)-STEROL REDUCTASE"/>
    <property type="match status" value="1"/>
</dbReference>
<evidence type="ECO:0000256" key="21">
    <source>
        <dbReference type="ARBA" id="ARBA00047795"/>
    </source>
</evidence>
<feature type="transmembrane region" description="Helical" evidence="23">
    <location>
        <begin position="199"/>
        <end position="216"/>
    </location>
</feature>
<keyword evidence="16" id="KW-1207">Sterol metabolism</keyword>
<feature type="transmembrane region" description="Helical" evidence="23">
    <location>
        <begin position="237"/>
        <end position="260"/>
    </location>
</feature>
<dbReference type="KEGG" id="hazt:108679563"/>
<evidence type="ECO:0000256" key="14">
    <source>
        <dbReference type="ARBA" id="ARBA00023098"/>
    </source>
</evidence>
<evidence type="ECO:0000313" key="25">
    <source>
        <dbReference type="RefSeq" id="XP_018023702.1"/>
    </source>
</evidence>
<dbReference type="GO" id="GO:0005789">
    <property type="term" value="C:endoplasmic reticulum membrane"/>
    <property type="evidence" value="ECO:0007669"/>
    <property type="project" value="UniProtKB-SubCell"/>
</dbReference>
<evidence type="ECO:0000256" key="6">
    <source>
        <dbReference type="ARBA" id="ARBA00022692"/>
    </source>
</evidence>
<sequence>MLADALRYHVGPPLMVVGVTAGVQVLAVAGGKNTTRGWSLLGSLEAWCYVAALALWGLLSLWVPSREFRGPMPQHGPAPRYRANGVQFYCVSVILAIVGLIYNQEFASRTFYIFPEILAACNVTALVFCVYLLIRGKKWPQTTEKLPPRPIVYEFYRGMEIHPRFLGVDVKQFTVCRFGMIAWQVLVIIFFVAQNRLHGFDFACFVCAFLQSVYIAKFFYWETGYFDTLDIIYDRAGYYICWGCLVFVPGFYTFTSFFLVAHKPTVSVSGAFVCLMMGLISIALNYRVDWEKQYFRQNKGKCFLWGRQAKFIKATYVTPANEKRTSLLLTSGCWGLARHLNYVFELLLTLSWSLVGIGRGLGPFLYFFFLTILLVHRIFRDEEKCKAKYGRYWDQYCEAVPYRLIPFIF</sequence>
<name>A0A8B7PDH9_HYAAZ</name>
<protein>
    <recommendedName>
        <fullName evidence="19">7-dehydrocholesterol reductase</fullName>
        <ecNumber evidence="18">1.3.1.21</ecNumber>
    </recommendedName>
    <alternativeName>
        <fullName evidence="20">Sterol Delta(7)-reductase</fullName>
    </alternativeName>
</protein>
<evidence type="ECO:0000256" key="8">
    <source>
        <dbReference type="ARBA" id="ARBA00022824"/>
    </source>
</evidence>
<dbReference type="OrthoDB" id="5326588at2759"/>
<comment type="similarity">
    <text evidence="3">Belongs to the ERG4/ERG24 family.</text>
</comment>
<feature type="transmembrane region" description="Helical" evidence="23">
    <location>
        <begin position="44"/>
        <end position="65"/>
    </location>
</feature>
<keyword evidence="14" id="KW-0443">Lipid metabolism</keyword>
<evidence type="ECO:0000256" key="20">
    <source>
        <dbReference type="ARBA" id="ARBA00042688"/>
    </source>
</evidence>
<evidence type="ECO:0000256" key="16">
    <source>
        <dbReference type="ARBA" id="ARBA00023166"/>
    </source>
</evidence>
<dbReference type="RefSeq" id="XP_018023703.1">
    <property type="nucleotide sequence ID" value="XM_018168214.2"/>
</dbReference>
<dbReference type="GeneID" id="108679563"/>
<evidence type="ECO:0000256" key="13">
    <source>
        <dbReference type="ARBA" id="ARBA00023011"/>
    </source>
</evidence>
<evidence type="ECO:0000256" key="19">
    <source>
        <dbReference type="ARBA" id="ARBA00039984"/>
    </source>
</evidence>
<dbReference type="AlphaFoldDB" id="A0A8B7PDH9"/>
<evidence type="ECO:0000256" key="22">
    <source>
        <dbReference type="ARBA" id="ARBA00047826"/>
    </source>
</evidence>
<feature type="transmembrane region" description="Helical" evidence="23">
    <location>
        <begin position="110"/>
        <end position="134"/>
    </location>
</feature>
<keyword evidence="6 23" id="KW-0812">Transmembrane</keyword>
<keyword evidence="10" id="KW-0752">Steroid biosynthesis</keyword>
<feature type="transmembrane region" description="Helical" evidence="23">
    <location>
        <begin position="12"/>
        <end position="32"/>
    </location>
</feature>
<evidence type="ECO:0000313" key="24">
    <source>
        <dbReference type="Proteomes" id="UP000694843"/>
    </source>
</evidence>
<keyword evidence="12" id="KW-0560">Oxidoreductase</keyword>
<dbReference type="GO" id="GO:0016132">
    <property type="term" value="P:brassinosteroid biosynthetic process"/>
    <property type="evidence" value="ECO:0007669"/>
    <property type="project" value="TreeGrafter"/>
</dbReference>
<evidence type="ECO:0000313" key="26">
    <source>
        <dbReference type="RefSeq" id="XP_018023703.1"/>
    </source>
</evidence>
<evidence type="ECO:0000256" key="5">
    <source>
        <dbReference type="ARBA" id="ARBA00022548"/>
    </source>
</evidence>
<feature type="transmembrane region" description="Helical" evidence="23">
    <location>
        <begin position="86"/>
        <end position="104"/>
    </location>
</feature>
<evidence type="ECO:0000256" key="9">
    <source>
        <dbReference type="ARBA" id="ARBA00022857"/>
    </source>
</evidence>
<dbReference type="PROSITE" id="PS01018">
    <property type="entry name" value="STEROL_REDUCT_2"/>
    <property type="match status" value="1"/>
</dbReference>
<dbReference type="UniPathway" id="UPA00063"/>
<reference evidence="25 26" key="1">
    <citation type="submission" date="2025-04" db="UniProtKB">
        <authorList>
            <consortium name="RefSeq"/>
        </authorList>
    </citation>
    <scope>IDENTIFICATION</scope>
    <source>
        <tissue evidence="25 26">Whole organism</tissue>
    </source>
</reference>
<dbReference type="EC" id="1.3.1.21" evidence="18"/>
<dbReference type="OMA" id="WGKPAEC"/>
<dbReference type="InterPro" id="IPR001171">
    <property type="entry name" value="ERG24_DHCR-like"/>
</dbReference>
<comment type="subcellular location">
    <subcellularLocation>
        <location evidence="1">Endoplasmic reticulum membrane</location>
        <topology evidence="1">Multi-pass membrane protein</topology>
    </subcellularLocation>
</comment>
<evidence type="ECO:0000256" key="1">
    <source>
        <dbReference type="ARBA" id="ARBA00004477"/>
    </source>
</evidence>
<evidence type="ECO:0000256" key="11">
    <source>
        <dbReference type="ARBA" id="ARBA00022989"/>
    </source>
</evidence>
<dbReference type="InterPro" id="IPR018083">
    <property type="entry name" value="Sterol_reductase_CS"/>
</dbReference>
<evidence type="ECO:0000256" key="18">
    <source>
        <dbReference type="ARBA" id="ARBA00038851"/>
    </source>
</evidence>